<evidence type="ECO:0000313" key="6">
    <source>
        <dbReference type="Proteomes" id="UP000467841"/>
    </source>
</evidence>
<dbReference type="GO" id="GO:0008270">
    <property type="term" value="F:zinc ion binding"/>
    <property type="evidence" value="ECO:0007669"/>
    <property type="project" value="InterPro"/>
</dbReference>
<feature type="repeat" description="PPR" evidence="3">
    <location>
        <begin position="348"/>
        <end position="378"/>
    </location>
</feature>
<comment type="similarity">
    <text evidence="1">Belongs to the PPR family. PCMP-H subfamily.</text>
</comment>
<dbReference type="InterPro" id="IPR046960">
    <property type="entry name" value="PPR_At4g14850-like_plant"/>
</dbReference>
<dbReference type="PANTHER" id="PTHR47926">
    <property type="entry name" value="PENTATRICOPEPTIDE REPEAT-CONTAINING PROTEIN"/>
    <property type="match status" value="1"/>
</dbReference>
<dbReference type="Pfam" id="PF14432">
    <property type="entry name" value="DYW_deaminase"/>
    <property type="match status" value="1"/>
</dbReference>
<dbReference type="NCBIfam" id="TIGR00756">
    <property type="entry name" value="PPR"/>
    <property type="match status" value="6"/>
</dbReference>
<keyword evidence="6" id="KW-1185">Reference proteome</keyword>
<feature type="repeat" description="PPR" evidence="3">
    <location>
        <begin position="173"/>
        <end position="207"/>
    </location>
</feature>
<evidence type="ECO:0000256" key="2">
    <source>
        <dbReference type="ARBA" id="ARBA00022737"/>
    </source>
</evidence>
<dbReference type="FunFam" id="1.25.40.10:FF:002291">
    <property type="entry name" value="Putative pentatricopeptide repeat-containing protein At3g15130"/>
    <property type="match status" value="1"/>
</dbReference>
<feature type="repeat" description="PPR" evidence="3">
    <location>
        <begin position="142"/>
        <end position="172"/>
    </location>
</feature>
<dbReference type="GO" id="GO:0003723">
    <property type="term" value="F:RNA binding"/>
    <property type="evidence" value="ECO:0007669"/>
    <property type="project" value="InterPro"/>
</dbReference>
<dbReference type="InterPro" id="IPR046848">
    <property type="entry name" value="E_motif"/>
</dbReference>
<evidence type="ECO:0000259" key="4">
    <source>
        <dbReference type="Pfam" id="PF14432"/>
    </source>
</evidence>
<dbReference type="InterPro" id="IPR002885">
    <property type="entry name" value="PPR_rpt"/>
</dbReference>
<sequence>MILNQRPELVRILRVCTRKKLSSQGGQVHGFLLKSGSALDLIVSNYLIDMYSKCREPFIAHKVFDTMPERNVVSWTALMSGHVFNGDLNGSLSLFAEMKRHGVVDPNEFTFSTNLKACGLLNAIEKGLQIHGFCLKIGYETMVEVGNSLVDMYSKCGRISEAERVFRSMVDKSLITWNAMIAGYVNTGCGGRALATFREMQGSKVRERPDEFTLTSMLKACSSSGMIHGGKQIHGFLIRSGFQCQSSATITGSLVDFYVKCGNLFGARRAFEQIKEKTMISWSSLILGYAQEGDFVEAMGLFRRFRELNSQIDSFVLSSIVGVFADFALLRQGKQMQGLAVKLPSGLETSVANSVVDMYLKCGFVDEAERCFSEMQSRDVISWTVMITGYGKHGLGQKAVGVFNEMLRHNIEPDDVCYLAILSACSHSGMIEEGKELLSKLVETRGIKPRVEHYACVVDLLGRAGRLKEAKHLIDTMPVKANVGIWQTLLSGCRLHGDIKLGEKVGDIILRMDGENPANYVMVANLYGQAGYWNEHGRTREIGKRKGLKKEAGMSWVEIEREVHFFRSGDDSHPLTLGIQETLREVERRMKEEVGYVYGVKQELHDIDDESKEENLRAHSEKLAIGLALATGGLSQEGKTIRVFKNLRVCVDCHEFIKGLSKILKMSFVVRDAVRFHSFEDGRCSCGDYW</sequence>
<keyword evidence="2" id="KW-0677">Repeat</keyword>
<dbReference type="InterPro" id="IPR011990">
    <property type="entry name" value="TPR-like_helical_dom_sf"/>
</dbReference>
<gene>
    <name evidence="5" type="ORF">MERR_LOCUS15637</name>
</gene>
<name>A0A6D2IMX1_9BRAS</name>
<feature type="repeat" description="PPR" evidence="3">
    <location>
        <begin position="379"/>
        <end position="413"/>
    </location>
</feature>
<feature type="repeat" description="PPR" evidence="3">
    <location>
        <begin position="71"/>
        <end position="105"/>
    </location>
</feature>
<dbReference type="Gene3D" id="1.25.40.10">
    <property type="entry name" value="Tetratricopeptide repeat domain"/>
    <property type="match status" value="4"/>
</dbReference>
<dbReference type="Pfam" id="PF20431">
    <property type="entry name" value="E_motif"/>
    <property type="match status" value="1"/>
</dbReference>
<comment type="caution">
    <text evidence="5">The sequence shown here is derived from an EMBL/GenBank/DDBJ whole genome shotgun (WGS) entry which is preliminary data.</text>
</comment>
<dbReference type="EMBL" id="CACVBM020001068">
    <property type="protein sequence ID" value="CAA7028402.1"/>
    <property type="molecule type" value="Genomic_DNA"/>
</dbReference>
<evidence type="ECO:0000256" key="1">
    <source>
        <dbReference type="ARBA" id="ARBA00006643"/>
    </source>
</evidence>
<dbReference type="Pfam" id="PF13041">
    <property type="entry name" value="PPR_2"/>
    <property type="match status" value="3"/>
</dbReference>
<protein>
    <recommendedName>
        <fullName evidence="4">DYW domain-containing protein</fullName>
    </recommendedName>
</protein>
<organism evidence="5 6">
    <name type="scientific">Microthlaspi erraticum</name>
    <dbReference type="NCBI Taxonomy" id="1685480"/>
    <lineage>
        <taxon>Eukaryota</taxon>
        <taxon>Viridiplantae</taxon>
        <taxon>Streptophyta</taxon>
        <taxon>Embryophyta</taxon>
        <taxon>Tracheophyta</taxon>
        <taxon>Spermatophyta</taxon>
        <taxon>Magnoliopsida</taxon>
        <taxon>eudicotyledons</taxon>
        <taxon>Gunneridae</taxon>
        <taxon>Pentapetalae</taxon>
        <taxon>rosids</taxon>
        <taxon>malvids</taxon>
        <taxon>Brassicales</taxon>
        <taxon>Brassicaceae</taxon>
        <taxon>Coluteocarpeae</taxon>
        <taxon>Microthlaspi</taxon>
    </lineage>
</organism>
<dbReference type="AlphaFoldDB" id="A0A6D2IMX1"/>
<reference evidence="5" key="1">
    <citation type="submission" date="2020-01" db="EMBL/GenBank/DDBJ databases">
        <authorList>
            <person name="Mishra B."/>
        </authorList>
    </citation>
    <scope>NUCLEOTIDE SEQUENCE [LARGE SCALE GENOMIC DNA]</scope>
</reference>
<dbReference type="FunFam" id="1.25.40.10:FF:000073">
    <property type="entry name" value="Pentatricopeptide repeat-containing protein chloroplastic"/>
    <property type="match status" value="1"/>
</dbReference>
<feature type="repeat" description="PPR" evidence="3">
    <location>
        <begin position="414"/>
        <end position="449"/>
    </location>
</feature>
<feature type="repeat" description="PPR" evidence="3">
    <location>
        <begin position="278"/>
        <end position="312"/>
    </location>
</feature>
<dbReference type="PROSITE" id="PS51375">
    <property type="entry name" value="PPR"/>
    <property type="match status" value="7"/>
</dbReference>
<accession>A0A6D2IMX1</accession>
<feature type="domain" description="DYW" evidence="4">
    <location>
        <begin position="595"/>
        <end position="690"/>
    </location>
</feature>
<dbReference type="Proteomes" id="UP000467841">
    <property type="component" value="Unassembled WGS sequence"/>
</dbReference>
<dbReference type="PANTHER" id="PTHR47926:SF504">
    <property type="entry name" value="(WILD MALAYSIAN BANANA) HYPOTHETICAL PROTEIN"/>
    <property type="match status" value="1"/>
</dbReference>
<dbReference type="OrthoDB" id="185373at2759"/>
<dbReference type="GO" id="GO:0009451">
    <property type="term" value="P:RNA modification"/>
    <property type="evidence" value="ECO:0007669"/>
    <property type="project" value="InterPro"/>
</dbReference>
<proteinExistence type="inferred from homology"/>
<evidence type="ECO:0000256" key="3">
    <source>
        <dbReference type="PROSITE-ProRule" id="PRU00708"/>
    </source>
</evidence>
<dbReference type="FunFam" id="1.25.40.10:FF:000343">
    <property type="entry name" value="Pentatricopeptide repeat-containing protein At3g58590"/>
    <property type="match status" value="1"/>
</dbReference>
<evidence type="ECO:0000313" key="5">
    <source>
        <dbReference type="EMBL" id="CAA7028402.1"/>
    </source>
</evidence>
<dbReference type="Pfam" id="PF01535">
    <property type="entry name" value="PPR"/>
    <property type="match status" value="2"/>
</dbReference>
<dbReference type="InterPro" id="IPR032867">
    <property type="entry name" value="DYW_dom"/>
</dbReference>